<gene>
    <name evidence="1" type="ORF">SPACI_055730</name>
</gene>
<organism evidence="1 2">
    <name type="scientific">Sporomusa acidovorans (strain ATCC 49682 / DSM 3132 / Mol)</name>
    <dbReference type="NCBI Taxonomy" id="1123286"/>
    <lineage>
        <taxon>Bacteria</taxon>
        <taxon>Bacillati</taxon>
        <taxon>Bacillota</taxon>
        <taxon>Negativicutes</taxon>
        <taxon>Selenomonadales</taxon>
        <taxon>Sporomusaceae</taxon>
        <taxon>Sporomusa</taxon>
    </lineage>
</organism>
<evidence type="ECO:0008006" key="3">
    <source>
        <dbReference type="Google" id="ProtNLM"/>
    </source>
</evidence>
<dbReference type="Proteomes" id="UP000216052">
    <property type="component" value="Chromosome"/>
</dbReference>
<accession>A0ABZ3JAL2</accession>
<evidence type="ECO:0000313" key="1">
    <source>
        <dbReference type="EMBL" id="XFO75452.1"/>
    </source>
</evidence>
<proteinExistence type="predicted"/>
<reference evidence="1" key="1">
    <citation type="submission" date="2024-05" db="EMBL/GenBank/DDBJ databases">
        <title>Isolation and characterization of Sporomusa carbonis sp. nov., a carboxydotrophic hydrogenogen in the genus of Sporomusa isolated from a charcoal burning pile.</title>
        <authorList>
            <person name="Boeer T."/>
            <person name="Rosenbaum F."/>
            <person name="Eysell L."/>
            <person name="Mueller V."/>
            <person name="Daniel R."/>
            <person name="Poehlein A."/>
        </authorList>
    </citation>
    <scope>NUCLEOTIDE SEQUENCE [LARGE SCALE GENOMIC DNA]</scope>
    <source>
        <strain evidence="1">DSM 3132</strain>
    </source>
</reference>
<keyword evidence="2" id="KW-1185">Reference proteome</keyword>
<name>A0ABZ3JAL2_SPOA4</name>
<sequence>MRPNTFAPHELLDLHELLSAEVTTAEKLQARISMVNDNELKSFMQTCLIAKQNRIAQMSQIVANATDTVMQ</sequence>
<dbReference type="EMBL" id="CP155571">
    <property type="protein sequence ID" value="XFO75452.1"/>
    <property type="molecule type" value="Genomic_DNA"/>
</dbReference>
<evidence type="ECO:0000313" key="2">
    <source>
        <dbReference type="Proteomes" id="UP000216052"/>
    </source>
</evidence>
<dbReference type="RefSeq" id="WP_093793438.1">
    <property type="nucleotide sequence ID" value="NZ_CP155571.1"/>
</dbReference>
<protein>
    <recommendedName>
        <fullName evidence="3">Coat F domain protein</fullName>
    </recommendedName>
</protein>